<evidence type="ECO:0000256" key="12">
    <source>
        <dbReference type="SAM" id="Phobius"/>
    </source>
</evidence>
<evidence type="ECO:0000256" key="9">
    <source>
        <dbReference type="ARBA" id="ARBA00023136"/>
    </source>
</evidence>
<feature type="transmembrane region" description="Helical" evidence="12">
    <location>
        <begin position="155"/>
        <end position="177"/>
    </location>
</feature>
<evidence type="ECO:0000256" key="5">
    <source>
        <dbReference type="ARBA" id="ARBA00022692"/>
    </source>
</evidence>
<feature type="transmembrane region" description="Helical" evidence="12">
    <location>
        <begin position="46"/>
        <end position="65"/>
    </location>
</feature>
<dbReference type="CDD" id="cd11495">
    <property type="entry name" value="SLC5sbd_NIS-like_u3"/>
    <property type="match status" value="1"/>
</dbReference>
<evidence type="ECO:0000313" key="13">
    <source>
        <dbReference type="EMBL" id="MDA3616663.1"/>
    </source>
</evidence>
<gene>
    <name evidence="13" type="ORF">O3P16_17765</name>
</gene>
<keyword evidence="7" id="KW-0915">Sodium</keyword>
<reference evidence="13 14" key="1">
    <citation type="submission" date="2022-12" db="EMBL/GenBank/DDBJ databases">
        <title>Chitinophagaceae gen. sp. nov., a new member of the family Chitinophagaceae, isolated from soil in a chemical factory.</title>
        <authorList>
            <person name="Ke Z."/>
        </authorList>
    </citation>
    <scope>NUCLEOTIDE SEQUENCE [LARGE SCALE GENOMIC DNA]</scope>
    <source>
        <strain evidence="13 14">LY-5</strain>
    </source>
</reference>
<evidence type="ECO:0000256" key="7">
    <source>
        <dbReference type="ARBA" id="ARBA00023053"/>
    </source>
</evidence>
<feature type="transmembrane region" description="Helical" evidence="12">
    <location>
        <begin position="340"/>
        <end position="364"/>
    </location>
</feature>
<comment type="similarity">
    <text evidence="2 11">Belongs to the sodium:solute symporter (SSF) (TC 2.A.21) family.</text>
</comment>
<dbReference type="PANTHER" id="PTHR42985">
    <property type="entry name" value="SODIUM-COUPLED MONOCARBOXYLATE TRANSPORTER"/>
    <property type="match status" value="1"/>
</dbReference>
<keyword evidence="4" id="KW-1003">Cell membrane</keyword>
<keyword evidence="6 12" id="KW-1133">Transmembrane helix</keyword>
<protein>
    <submittedName>
        <fullName evidence="13">Sodium:solute symporter</fullName>
    </submittedName>
</protein>
<dbReference type="InterPro" id="IPR038377">
    <property type="entry name" value="Na/Glc_symporter_sf"/>
</dbReference>
<evidence type="ECO:0000256" key="1">
    <source>
        <dbReference type="ARBA" id="ARBA00004651"/>
    </source>
</evidence>
<evidence type="ECO:0000256" key="8">
    <source>
        <dbReference type="ARBA" id="ARBA00023065"/>
    </source>
</evidence>
<feature type="transmembrane region" description="Helical" evidence="12">
    <location>
        <begin position="401"/>
        <end position="423"/>
    </location>
</feature>
<dbReference type="InterPro" id="IPR001734">
    <property type="entry name" value="Na/solute_symporter"/>
</dbReference>
<feature type="transmembrane region" description="Helical" evidence="12">
    <location>
        <begin position="429"/>
        <end position="451"/>
    </location>
</feature>
<dbReference type="PROSITE" id="PS50283">
    <property type="entry name" value="NA_SOLUT_SYMP_3"/>
    <property type="match status" value="1"/>
</dbReference>
<keyword evidence="5 12" id="KW-0812">Transmembrane</keyword>
<feature type="transmembrane region" description="Helical" evidence="12">
    <location>
        <begin position="458"/>
        <end position="479"/>
    </location>
</feature>
<name>A0ABT4UR62_9BACT</name>
<feature type="transmembrane region" description="Helical" evidence="12">
    <location>
        <begin position="6"/>
        <end position="26"/>
    </location>
</feature>
<evidence type="ECO:0000256" key="10">
    <source>
        <dbReference type="ARBA" id="ARBA00023201"/>
    </source>
</evidence>
<feature type="transmembrane region" description="Helical" evidence="12">
    <location>
        <begin position="271"/>
        <end position="296"/>
    </location>
</feature>
<keyword evidence="14" id="KW-1185">Reference proteome</keyword>
<dbReference type="PANTHER" id="PTHR42985:SF32">
    <property type="entry name" value="SODIUM IODIDE SYMPORTER"/>
    <property type="match status" value="1"/>
</dbReference>
<dbReference type="Proteomes" id="UP001210231">
    <property type="component" value="Unassembled WGS sequence"/>
</dbReference>
<accession>A0ABT4UR62</accession>
<evidence type="ECO:0000313" key="14">
    <source>
        <dbReference type="Proteomes" id="UP001210231"/>
    </source>
</evidence>
<feature type="transmembrane region" description="Helical" evidence="12">
    <location>
        <begin position="77"/>
        <end position="99"/>
    </location>
</feature>
<comment type="caution">
    <text evidence="13">The sequence shown here is derived from an EMBL/GenBank/DDBJ whole genome shotgun (WGS) entry which is preliminary data.</text>
</comment>
<evidence type="ECO:0000256" key="3">
    <source>
        <dbReference type="ARBA" id="ARBA00022448"/>
    </source>
</evidence>
<sequence length="526" mass="57870">MNTLPVIDIVVILLYLIAMVWVGYYFSRKNNNQAQFTKASGHIPGWAIGLSIYATFLSSNTFLGVPGKAFGGNWNAFAFSLSMPLAAWVAAKFFVPFYRSTGEISAYTNLEHRFGSWARTYAVVCFILTQIARMGSIFFGLSLTLQALTGYDMKLIMLLTGICIILYTVMGGIEAVIWTEVVQGILKTVGAVLILYLVISKVDGGISAIHEIGVANNKFSLGSLNMDFTTSTFWVVLIYGFFINLNNFGMDQNYVQRYHTATSKKEASKSIWLCVWIYIPASFLFFIIGSCLFAYYQQNPELLQSIRIQAATERLGINASATDISLLAGSLKPEDFGDKVMPHFMVTMIPAGILGLIISAILSAGMSTISSGMNASATVFSEDIYKRYINKNVSEKSGLRALYAGTVVFGLLGMFAGVLMIGVKSVLDIWWQLSGIFAGGMLGLFLLGIISKRSGNKAALIGTFLGILVILWMTFSYLIPEEYAFLRNPLHANMIIVVGTLVIFLFGVLFSDRSKNKHTQTEHPNI</sequence>
<dbReference type="InterPro" id="IPR051163">
    <property type="entry name" value="Sodium:Solute_Symporter_SSF"/>
</dbReference>
<keyword evidence="10" id="KW-0739">Sodium transport</keyword>
<feature type="transmembrane region" description="Helical" evidence="12">
    <location>
        <begin position="232"/>
        <end position="250"/>
    </location>
</feature>
<proteinExistence type="inferred from homology"/>
<dbReference type="EMBL" id="JAQGEF010000038">
    <property type="protein sequence ID" value="MDA3616663.1"/>
    <property type="molecule type" value="Genomic_DNA"/>
</dbReference>
<evidence type="ECO:0000256" key="11">
    <source>
        <dbReference type="RuleBase" id="RU362091"/>
    </source>
</evidence>
<comment type="subcellular location">
    <subcellularLocation>
        <location evidence="1">Cell membrane</location>
        <topology evidence="1">Multi-pass membrane protein</topology>
    </subcellularLocation>
</comment>
<feature type="transmembrane region" description="Helical" evidence="12">
    <location>
        <begin position="491"/>
        <end position="510"/>
    </location>
</feature>
<feature type="transmembrane region" description="Helical" evidence="12">
    <location>
        <begin position="120"/>
        <end position="143"/>
    </location>
</feature>
<evidence type="ECO:0000256" key="2">
    <source>
        <dbReference type="ARBA" id="ARBA00006434"/>
    </source>
</evidence>
<keyword evidence="3" id="KW-0813">Transport</keyword>
<dbReference type="RefSeq" id="WP_407032993.1">
    <property type="nucleotide sequence ID" value="NZ_JAQGEF010000038.1"/>
</dbReference>
<evidence type="ECO:0000256" key="4">
    <source>
        <dbReference type="ARBA" id="ARBA00022475"/>
    </source>
</evidence>
<organism evidence="13 14">
    <name type="scientific">Polluticaenibacter yanchengensis</name>
    <dbReference type="NCBI Taxonomy" id="3014562"/>
    <lineage>
        <taxon>Bacteria</taxon>
        <taxon>Pseudomonadati</taxon>
        <taxon>Bacteroidota</taxon>
        <taxon>Chitinophagia</taxon>
        <taxon>Chitinophagales</taxon>
        <taxon>Chitinophagaceae</taxon>
        <taxon>Polluticaenibacter</taxon>
    </lineage>
</organism>
<evidence type="ECO:0000256" key="6">
    <source>
        <dbReference type="ARBA" id="ARBA00022989"/>
    </source>
</evidence>
<keyword evidence="9 12" id="KW-0472">Membrane</keyword>
<dbReference type="NCBIfam" id="TIGR00813">
    <property type="entry name" value="sss"/>
    <property type="match status" value="1"/>
</dbReference>
<dbReference type="Gene3D" id="1.20.1730.10">
    <property type="entry name" value="Sodium/glucose cotransporter"/>
    <property type="match status" value="1"/>
</dbReference>
<keyword evidence="8" id="KW-0406">Ion transport</keyword>
<feature type="transmembrane region" description="Helical" evidence="12">
    <location>
        <begin position="189"/>
        <end position="212"/>
    </location>
</feature>
<dbReference type="Pfam" id="PF00474">
    <property type="entry name" value="SSF"/>
    <property type="match status" value="1"/>
</dbReference>